<dbReference type="Proteomes" id="UP001652660">
    <property type="component" value="Chromosome 2e"/>
</dbReference>
<dbReference type="Pfam" id="PF07466">
    <property type="entry name" value="DUF1517"/>
    <property type="match status" value="1"/>
</dbReference>
<proteinExistence type="predicted"/>
<dbReference type="GeneID" id="140036415"/>
<dbReference type="RefSeq" id="XP_071933911.1">
    <property type="nucleotide sequence ID" value="XM_072077810.1"/>
</dbReference>
<dbReference type="PANTHER" id="PTHR33975">
    <property type="entry name" value="MYELIN-ASSOCIATED OLIGODENDROCYTE BASIC PROTEIN"/>
    <property type="match status" value="1"/>
</dbReference>
<accession>A0ABM4WQ58</accession>
<reference evidence="2" key="1">
    <citation type="submission" date="2025-08" db="UniProtKB">
        <authorList>
            <consortium name="RefSeq"/>
        </authorList>
    </citation>
    <scope>IDENTIFICATION</scope>
    <source>
        <tissue evidence="2">Leaves</tissue>
    </source>
</reference>
<evidence type="ECO:0000313" key="2">
    <source>
        <dbReference type="RefSeq" id="XP_071933911.1"/>
    </source>
</evidence>
<evidence type="ECO:0000313" key="1">
    <source>
        <dbReference type="Proteomes" id="UP001652660"/>
    </source>
</evidence>
<protein>
    <submittedName>
        <fullName evidence="2">FLUCTUATING-LIGHT-ACCLIMATION protein 1, chloroplastic-like</fullName>
    </submittedName>
</protein>
<keyword evidence="1" id="KW-1185">Reference proteome</keyword>
<gene>
    <name evidence="2" type="primary">LOC140036415</name>
</gene>
<dbReference type="InterPro" id="IPR053023">
    <property type="entry name" value="FLAP_modulator"/>
</dbReference>
<dbReference type="InterPro" id="IPR010903">
    <property type="entry name" value="DUF1517"/>
</dbReference>
<name>A0ABM4WQ58_COFAR</name>
<sequence>MYFICLMLHTQFKESRIYTVKADIKSSTYEGETTFNELSIEERSKLDEETLVNLNNMKKRSLKIKRSTGVTNGYTVVTILVAADGEHELPTINGESDLKKALNKLGSIPSSTTLAVQVLWTPQKEDDVLSEQELLEKYFSLRPL</sequence>
<organism evidence="1 2">
    <name type="scientific">Coffea arabica</name>
    <name type="common">Arabian coffee</name>
    <dbReference type="NCBI Taxonomy" id="13443"/>
    <lineage>
        <taxon>Eukaryota</taxon>
        <taxon>Viridiplantae</taxon>
        <taxon>Streptophyta</taxon>
        <taxon>Embryophyta</taxon>
        <taxon>Tracheophyta</taxon>
        <taxon>Spermatophyta</taxon>
        <taxon>Magnoliopsida</taxon>
        <taxon>eudicotyledons</taxon>
        <taxon>Gunneridae</taxon>
        <taxon>Pentapetalae</taxon>
        <taxon>asterids</taxon>
        <taxon>lamiids</taxon>
        <taxon>Gentianales</taxon>
        <taxon>Rubiaceae</taxon>
        <taxon>Ixoroideae</taxon>
        <taxon>Gardenieae complex</taxon>
        <taxon>Bertiereae - Coffeeae clade</taxon>
        <taxon>Coffeeae</taxon>
        <taxon>Coffea</taxon>
    </lineage>
</organism>
<dbReference type="PANTHER" id="PTHR33975:SF2">
    <property type="entry name" value="MYELIN-ASSOCIATED OLIGODENDROCYTE BASIC PROTEIN"/>
    <property type="match status" value="1"/>
</dbReference>